<organism evidence="6 7">
    <name type="scientific">Streptomyces daliensis</name>
    <dbReference type="NCBI Taxonomy" id="299421"/>
    <lineage>
        <taxon>Bacteria</taxon>
        <taxon>Bacillati</taxon>
        <taxon>Actinomycetota</taxon>
        <taxon>Actinomycetes</taxon>
        <taxon>Kitasatosporales</taxon>
        <taxon>Streptomycetaceae</taxon>
        <taxon>Streptomyces</taxon>
    </lineage>
</organism>
<dbReference type="Pfam" id="PF03466">
    <property type="entry name" value="LysR_substrate"/>
    <property type="match status" value="1"/>
</dbReference>
<dbReference type="InterPro" id="IPR036388">
    <property type="entry name" value="WH-like_DNA-bd_sf"/>
</dbReference>
<accession>A0A8T4IPE6</accession>
<dbReference type="SUPFAM" id="SSF46785">
    <property type="entry name" value="Winged helix' DNA-binding domain"/>
    <property type="match status" value="1"/>
</dbReference>
<dbReference type="InterPro" id="IPR036390">
    <property type="entry name" value="WH_DNA-bd_sf"/>
</dbReference>
<dbReference type="EMBL" id="JAGSMN010000098">
    <property type="protein sequence ID" value="MBR7672403.1"/>
    <property type="molecule type" value="Genomic_DNA"/>
</dbReference>
<dbReference type="Pfam" id="PF00126">
    <property type="entry name" value="HTH_1"/>
    <property type="match status" value="1"/>
</dbReference>
<sequence length="307" mass="33185">MATLQQFRTLRSVQVHGGIHAAAKELHLSPSAVSQQIKALASECGFSLLEPDGRGVRLTDSGSELAQIGSQISELWERSVSRRQRDPGPVRGARRPVRLGAFPSAMASSVLPALDQPERLGFGVELFETTPYEGRDLVEEGTLDAALSIQEVTRDDSVPCQVAPLWHDPFVLVGPRGLLSSVLRSDSPRALSATPWVLPRVGSDCDRLLSNHFARHGIRAHAVGRTDDWLLAQRMATVLRAVAYVPSSALLQDSELSRAVDMGSVNAPARTVALVAPPAAAATTWFPVLQRHLKRAHTRTTGMAYST</sequence>
<dbReference type="InterPro" id="IPR005119">
    <property type="entry name" value="LysR_subst-bd"/>
</dbReference>
<feature type="domain" description="HTH lysR-type" evidence="5">
    <location>
        <begin position="1"/>
        <end position="59"/>
    </location>
</feature>
<comment type="caution">
    <text evidence="6">The sequence shown here is derived from an EMBL/GenBank/DDBJ whole genome shotgun (WGS) entry which is preliminary data.</text>
</comment>
<dbReference type="Proteomes" id="UP000675554">
    <property type="component" value="Unassembled WGS sequence"/>
</dbReference>
<evidence type="ECO:0000256" key="1">
    <source>
        <dbReference type="ARBA" id="ARBA00009437"/>
    </source>
</evidence>
<reference evidence="6" key="1">
    <citation type="submission" date="2021-04" db="EMBL/GenBank/DDBJ databases">
        <title>Sequencing of actinobacteria type strains.</title>
        <authorList>
            <person name="Nguyen G.-S."/>
            <person name="Wentzel A."/>
        </authorList>
    </citation>
    <scope>NUCLEOTIDE SEQUENCE</scope>
    <source>
        <strain evidence="6">DSM 42095</strain>
    </source>
</reference>
<dbReference type="InterPro" id="IPR000847">
    <property type="entry name" value="LysR_HTH_N"/>
</dbReference>
<evidence type="ECO:0000256" key="4">
    <source>
        <dbReference type="ARBA" id="ARBA00023163"/>
    </source>
</evidence>
<dbReference type="PANTHER" id="PTHR30346">
    <property type="entry name" value="TRANSCRIPTIONAL DUAL REGULATOR HCAR-RELATED"/>
    <property type="match status" value="1"/>
</dbReference>
<keyword evidence="4" id="KW-0804">Transcription</keyword>
<proteinExistence type="inferred from homology"/>
<evidence type="ECO:0000256" key="3">
    <source>
        <dbReference type="ARBA" id="ARBA00023125"/>
    </source>
</evidence>
<dbReference type="AlphaFoldDB" id="A0A8T4IPE6"/>
<comment type="similarity">
    <text evidence="1">Belongs to the LysR transcriptional regulatory family.</text>
</comment>
<gene>
    <name evidence="6" type="ORF">KDA82_05020</name>
</gene>
<keyword evidence="7" id="KW-1185">Reference proteome</keyword>
<dbReference type="SUPFAM" id="SSF53850">
    <property type="entry name" value="Periplasmic binding protein-like II"/>
    <property type="match status" value="1"/>
</dbReference>
<dbReference type="PROSITE" id="PS50931">
    <property type="entry name" value="HTH_LYSR"/>
    <property type="match status" value="1"/>
</dbReference>
<evidence type="ECO:0000313" key="7">
    <source>
        <dbReference type="Proteomes" id="UP000675554"/>
    </source>
</evidence>
<keyword evidence="3" id="KW-0238">DNA-binding</keyword>
<evidence type="ECO:0000259" key="5">
    <source>
        <dbReference type="PROSITE" id="PS50931"/>
    </source>
</evidence>
<keyword evidence="2" id="KW-0805">Transcription regulation</keyword>
<name>A0A8T4IPE6_9ACTN</name>
<dbReference type="GO" id="GO:0003700">
    <property type="term" value="F:DNA-binding transcription factor activity"/>
    <property type="evidence" value="ECO:0007669"/>
    <property type="project" value="InterPro"/>
</dbReference>
<evidence type="ECO:0000256" key="2">
    <source>
        <dbReference type="ARBA" id="ARBA00023015"/>
    </source>
</evidence>
<dbReference type="GO" id="GO:0003677">
    <property type="term" value="F:DNA binding"/>
    <property type="evidence" value="ECO:0007669"/>
    <property type="project" value="UniProtKB-KW"/>
</dbReference>
<dbReference type="PANTHER" id="PTHR30346:SF29">
    <property type="entry name" value="LYSR SUBSTRATE-BINDING"/>
    <property type="match status" value="1"/>
</dbReference>
<dbReference type="Gene3D" id="3.40.190.290">
    <property type="match status" value="1"/>
</dbReference>
<dbReference type="CDD" id="cd05466">
    <property type="entry name" value="PBP2_LTTR_substrate"/>
    <property type="match status" value="1"/>
</dbReference>
<dbReference type="Gene3D" id="1.10.10.10">
    <property type="entry name" value="Winged helix-like DNA-binding domain superfamily/Winged helix DNA-binding domain"/>
    <property type="match status" value="1"/>
</dbReference>
<evidence type="ECO:0000313" key="6">
    <source>
        <dbReference type="EMBL" id="MBR7672403.1"/>
    </source>
</evidence>
<dbReference type="GO" id="GO:0032993">
    <property type="term" value="C:protein-DNA complex"/>
    <property type="evidence" value="ECO:0007669"/>
    <property type="project" value="TreeGrafter"/>
</dbReference>
<protein>
    <submittedName>
        <fullName evidence="6">LysR family transcriptional regulator</fullName>
    </submittedName>
</protein>